<name>A0A812QF65_9DINO</name>
<dbReference type="InterPro" id="IPR009081">
    <property type="entry name" value="PP-bd_ACP"/>
</dbReference>
<dbReference type="SMART" id="SM00823">
    <property type="entry name" value="PKS_PP"/>
    <property type="match status" value="2"/>
</dbReference>
<dbReference type="InterPro" id="IPR005645">
    <property type="entry name" value="FSH-like_dom"/>
</dbReference>
<feature type="compositionally biased region" description="Polar residues" evidence="3">
    <location>
        <begin position="862"/>
        <end position="871"/>
    </location>
</feature>
<dbReference type="InterPro" id="IPR006162">
    <property type="entry name" value="Ppantetheine_attach_site"/>
</dbReference>
<feature type="signal peptide" evidence="4">
    <location>
        <begin position="1"/>
        <end position="17"/>
    </location>
</feature>
<feature type="compositionally biased region" description="Low complexity" evidence="3">
    <location>
        <begin position="832"/>
        <end position="860"/>
    </location>
</feature>
<dbReference type="Pfam" id="PF00550">
    <property type="entry name" value="PP-binding"/>
    <property type="match status" value="1"/>
</dbReference>
<dbReference type="SUPFAM" id="SSF51971">
    <property type="entry name" value="Nucleotide-binding domain"/>
    <property type="match status" value="1"/>
</dbReference>
<keyword evidence="2" id="KW-0597">Phosphoprotein</keyword>
<evidence type="ECO:0000259" key="5">
    <source>
        <dbReference type="PROSITE" id="PS50075"/>
    </source>
</evidence>
<dbReference type="GO" id="GO:0008610">
    <property type="term" value="P:lipid biosynthetic process"/>
    <property type="evidence" value="ECO:0007669"/>
    <property type="project" value="InterPro"/>
</dbReference>
<dbReference type="EMBL" id="CAJNDS010002196">
    <property type="protein sequence ID" value="CAE7367934.1"/>
    <property type="molecule type" value="Genomic_DNA"/>
</dbReference>
<accession>A0A812QF65</accession>
<dbReference type="Gene3D" id="3.40.50.150">
    <property type="entry name" value="Vaccinia Virus protein VP39"/>
    <property type="match status" value="1"/>
</dbReference>
<dbReference type="SUPFAM" id="SSF47336">
    <property type="entry name" value="ACP-like"/>
    <property type="match status" value="1"/>
</dbReference>
<dbReference type="InterPro" id="IPR029058">
    <property type="entry name" value="AB_hydrolase_fold"/>
</dbReference>
<dbReference type="InterPro" id="IPR011004">
    <property type="entry name" value="Trimer_LpxA-like_sf"/>
</dbReference>
<keyword evidence="7" id="KW-1185">Reference proteome</keyword>
<dbReference type="PROSITE" id="PS00012">
    <property type="entry name" value="PHOSPHOPANTETHEINE"/>
    <property type="match status" value="1"/>
</dbReference>
<comment type="caution">
    <text evidence="6">The sequence shown here is derived from an EMBL/GenBank/DDBJ whole genome shotgun (WGS) entry which is preliminary data.</text>
</comment>
<evidence type="ECO:0000313" key="6">
    <source>
        <dbReference type="EMBL" id="CAE7367934.1"/>
    </source>
</evidence>
<dbReference type="Gene3D" id="3.40.50.1820">
    <property type="entry name" value="alpha/beta hydrolase"/>
    <property type="match status" value="1"/>
</dbReference>
<feature type="domain" description="Carrier" evidence="5">
    <location>
        <begin position="742"/>
        <end position="822"/>
    </location>
</feature>
<evidence type="ECO:0000313" key="7">
    <source>
        <dbReference type="Proteomes" id="UP000604046"/>
    </source>
</evidence>
<dbReference type="OrthoDB" id="10338005at2759"/>
<dbReference type="PROSITE" id="PS50075">
    <property type="entry name" value="CARRIER"/>
    <property type="match status" value="1"/>
</dbReference>
<evidence type="ECO:0000256" key="2">
    <source>
        <dbReference type="ARBA" id="ARBA00022553"/>
    </source>
</evidence>
<dbReference type="InterPro" id="IPR010137">
    <property type="entry name" value="Lipid_A_LpxA"/>
</dbReference>
<evidence type="ECO:0000256" key="1">
    <source>
        <dbReference type="ARBA" id="ARBA00022450"/>
    </source>
</evidence>
<dbReference type="InterPro" id="IPR036736">
    <property type="entry name" value="ACP-like_sf"/>
</dbReference>
<keyword evidence="4" id="KW-0732">Signal</keyword>
<reference evidence="6" key="1">
    <citation type="submission" date="2021-02" db="EMBL/GenBank/DDBJ databases">
        <authorList>
            <person name="Dougan E. K."/>
            <person name="Rhodes N."/>
            <person name="Thang M."/>
            <person name="Chan C."/>
        </authorList>
    </citation>
    <scope>NUCLEOTIDE SEQUENCE</scope>
</reference>
<feature type="region of interest" description="Disordered" evidence="3">
    <location>
        <begin position="1224"/>
        <end position="1257"/>
    </location>
</feature>
<protein>
    <submittedName>
        <fullName evidence="6">LpxA protein</fullName>
    </submittedName>
</protein>
<proteinExistence type="predicted"/>
<dbReference type="InterPro" id="IPR029063">
    <property type="entry name" value="SAM-dependent_MTases_sf"/>
</dbReference>
<gene>
    <name evidence="6" type="primary">lpxA</name>
    <name evidence="6" type="ORF">SNAT2548_LOCUS20015</name>
</gene>
<organism evidence="6 7">
    <name type="scientific">Symbiodinium natans</name>
    <dbReference type="NCBI Taxonomy" id="878477"/>
    <lineage>
        <taxon>Eukaryota</taxon>
        <taxon>Sar</taxon>
        <taxon>Alveolata</taxon>
        <taxon>Dinophyceae</taxon>
        <taxon>Suessiales</taxon>
        <taxon>Symbiodiniaceae</taxon>
        <taxon>Symbiodinium</taxon>
    </lineage>
</organism>
<evidence type="ECO:0000256" key="4">
    <source>
        <dbReference type="SAM" id="SignalP"/>
    </source>
</evidence>
<sequence length="1541" mass="169128">MASVVLWQALLLPAAHGVSRNPGLGPYVDGIGHVMMTPVELQLLFRYLRSARTFFEFGMGASTLHIANNSRHLDMMISVDLDKRWVHRVRRHEWLRNGTLPQKIILSTVDLAAVSAFGFPIQNMSRCKHAQLLSSRRFVEPRVAECRAMESVGLRSSWPGFSQAVLSAAQRHRRGWDVVLVDSRFRTACALKSLSAIRQTEIQRSVVMVHDYAARQHLYGEIRRFAHLEVMVENLAVFRKKHDVDPAALRLAIQLHEYKTTGYEPSDIPVNFALGRFRCFRAISESTAAIGRCEERLQGMWRPSEALDNVELHDCGVRWWHCYFVCGGAAGSYGLHWRSPDGLRHGEGPFAAVMVYPGFLPKPRDEPLPEEECFQGRIGFGVADDLLDWVDWRRALVLGHGAFAVETARTAAEAGAAYVTIVCRRRNLVLPRVVSWLVDGSRPGGELDMDAVLRLAQPMYDLLGWSAERKEEALSRSMLPDARGRIMSQSNPAISDVYFLLQALGVLEVVVGRLTEMLPCGARLQVADGPSRTVECNVVVKCLGWDHSAHSALNRGLQVQSLRGFWINGDARRFVFKFSSRTDGARSLATLSFFIQLQNAHEAFFHFLQRPEDLEDVISGLPTSPSLAEDLGSTFVGQALLALGRGVPELAASQRHVGETKAARILEVHPPKQFHEELRQEWRQYQQQLRPGSPELPYPYSTEDVENLLAETQQRSASAQAQPGDRRMSQAPQALIRAPVLLSQQALEAAILSAATAALGEGVELSADTPLLDLGLDSLAQIDLRQALARRLGDPASRLLSASLLFDYPTARSLAKRLMAQLHPDVPRLKDSPASSATAPAIPAASSEQQPASSGSSHSPVEGQQTPPEVTTSDHWDPKVLSAAGWSEGRPCRLLFLHGARSDAATTRRFLEVTSWSSLKRREGSQVPLFEMALVDAPHADVADAELFESAVRAGWYDPEGTYRQWCLPREEGQQWQWMQSLSLISHVWRNWGPFDGIAGLCEGASAAALAVLSGHLAPPPRLLISIGGYAAPDPQSSSYRQAAGVPSFHFVGMEEDAAARAFPGLPCWDGALKERMDIEGSHRLPELRDAAAASLRRFVAAAQGEANDRPERSVEPEPPEATFMDHRRLQVEIIRAIARVRPASRTALQAAADRLQSRTQTAADEELLMSNLATLGVASLEWMLLRQSLLHLLPGVPIPAQLLFDAPSIAELSQQLQRLQCRTGPEAVPDSVAPQRPEVASQPDDDPPAGTPATVHPTAVLRGDVTIGEGCVIGEHAIVGPRVRLGARCRIAAMAIVEEDVTLGEDCEVSPRALLRGPLSAGRRNRFDEGCLIGCHSSHLGAVRNGCVRIGDGCLFELSSAVLAPRGLNGQPGVTHIGNGVVVHLKAEVSHDSVLEDGVFLNGELSGFCHLMAGAKVAKGAILHQFTTVGTSSFCAMMTKVRHDVLPFCVLDDVLLVDRVALSRQGKSAEEAEELDQFYTRHFSSQAAPYIQSIDSLLPEDTKGPWFGAEIQRFFRIRSQMRDRRPLARYGVAPEPRAPT</sequence>
<dbReference type="SUPFAM" id="SSF51161">
    <property type="entry name" value="Trimeric LpxA-like enzymes"/>
    <property type="match status" value="1"/>
</dbReference>
<dbReference type="Gene3D" id="2.160.10.10">
    <property type="entry name" value="Hexapeptide repeat proteins"/>
    <property type="match status" value="1"/>
</dbReference>
<dbReference type="Proteomes" id="UP000604046">
    <property type="component" value="Unassembled WGS sequence"/>
</dbReference>
<dbReference type="Gene3D" id="1.10.1200.10">
    <property type="entry name" value="ACP-like"/>
    <property type="match status" value="1"/>
</dbReference>
<evidence type="ECO:0000256" key="3">
    <source>
        <dbReference type="SAM" id="MobiDB-lite"/>
    </source>
</evidence>
<dbReference type="GO" id="GO:0031177">
    <property type="term" value="F:phosphopantetheine binding"/>
    <property type="evidence" value="ECO:0007669"/>
    <property type="project" value="InterPro"/>
</dbReference>
<dbReference type="PANTHER" id="PTHR43480:SF1">
    <property type="entry name" value="ACYL-[ACYL-CARRIER-PROTEIN]--UDP-N-ACETYLGLUCOSAMINE O-ACYLTRANSFERASE, MITOCHONDRIAL-RELATED"/>
    <property type="match status" value="1"/>
</dbReference>
<dbReference type="PANTHER" id="PTHR43480">
    <property type="entry name" value="ACYL-[ACYL-CARRIER-PROTEIN]--UDP-N-ACETYLGLUCOSAMINE O-ACYLTRANSFERASE"/>
    <property type="match status" value="1"/>
</dbReference>
<feature type="region of interest" description="Disordered" evidence="3">
    <location>
        <begin position="826"/>
        <end position="876"/>
    </location>
</feature>
<feature type="chain" id="PRO_5032547411" evidence="4">
    <location>
        <begin position="18"/>
        <end position="1541"/>
    </location>
</feature>
<dbReference type="Pfam" id="PF03959">
    <property type="entry name" value="FSH1"/>
    <property type="match status" value="1"/>
</dbReference>
<dbReference type="InterPro" id="IPR020806">
    <property type="entry name" value="PKS_PP-bd"/>
</dbReference>
<dbReference type="GO" id="GO:0008780">
    <property type="term" value="F:acyl-[acyl-carrier-protein]-UDP-N-acetylglucosamine O-acyltransferase activity"/>
    <property type="evidence" value="ECO:0007669"/>
    <property type="project" value="InterPro"/>
</dbReference>
<keyword evidence="1" id="KW-0596">Phosphopantetheine</keyword>